<dbReference type="AlphaFoldDB" id="A0A3M0ABU3"/>
<evidence type="ECO:0000256" key="4">
    <source>
        <dbReference type="ARBA" id="ARBA00022989"/>
    </source>
</evidence>
<evidence type="ECO:0000256" key="7">
    <source>
        <dbReference type="SAM" id="Phobius"/>
    </source>
</evidence>
<name>A0A3M0ABU3_9GAMM</name>
<evidence type="ECO:0000256" key="3">
    <source>
        <dbReference type="ARBA" id="ARBA00022692"/>
    </source>
</evidence>
<feature type="transmembrane region" description="Helical" evidence="7">
    <location>
        <begin position="116"/>
        <end position="135"/>
    </location>
</feature>
<keyword evidence="10" id="KW-1185">Reference proteome</keyword>
<keyword evidence="4 7" id="KW-1133">Transmembrane helix</keyword>
<comment type="subcellular location">
    <subcellularLocation>
        <location evidence="1">Cell membrane</location>
        <topology evidence="1">Multi-pass membrane protein</topology>
    </subcellularLocation>
</comment>
<dbReference type="InterPro" id="IPR051791">
    <property type="entry name" value="Pra-immunoreactive"/>
</dbReference>
<dbReference type="OrthoDB" id="9787732at2"/>
<evidence type="ECO:0000256" key="2">
    <source>
        <dbReference type="ARBA" id="ARBA00022475"/>
    </source>
</evidence>
<feature type="transmembrane region" description="Helical" evidence="7">
    <location>
        <begin position="67"/>
        <end position="87"/>
    </location>
</feature>
<evidence type="ECO:0000256" key="5">
    <source>
        <dbReference type="ARBA" id="ARBA00023136"/>
    </source>
</evidence>
<dbReference type="Pfam" id="PF06271">
    <property type="entry name" value="RDD"/>
    <property type="match status" value="1"/>
</dbReference>
<gene>
    <name evidence="9" type="ORF">DFR27_0584</name>
</gene>
<protein>
    <submittedName>
        <fullName evidence="9">Putative RDD family membrane protein YckC</fullName>
    </submittedName>
</protein>
<evidence type="ECO:0000313" key="9">
    <source>
        <dbReference type="EMBL" id="RMA82633.1"/>
    </source>
</evidence>
<evidence type="ECO:0000259" key="8">
    <source>
        <dbReference type="Pfam" id="PF06271"/>
    </source>
</evidence>
<feature type="compositionally biased region" description="Low complexity" evidence="6">
    <location>
        <begin position="10"/>
        <end position="22"/>
    </location>
</feature>
<dbReference type="PANTHER" id="PTHR36115">
    <property type="entry name" value="PROLINE-RICH ANTIGEN HOMOLOG-RELATED"/>
    <property type="match status" value="1"/>
</dbReference>
<dbReference type="EMBL" id="REFJ01000001">
    <property type="protein sequence ID" value="RMA82633.1"/>
    <property type="molecule type" value="Genomic_DNA"/>
</dbReference>
<feature type="transmembrane region" description="Helical" evidence="7">
    <location>
        <begin position="141"/>
        <end position="162"/>
    </location>
</feature>
<feature type="transmembrane region" description="Helical" evidence="7">
    <location>
        <begin position="36"/>
        <end position="61"/>
    </location>
</feature>
<evidence type="ECO:0000256" key="6">
    <source>
        <dbReference type="SAM" id="MobiDB-lite"/>
    </source>
</evidence>
<accession>A0A3M0ABU3</accession>
<dbReference type="InterPro" id="IPR010432">
    <property type="entry name" value="RDD"/>
</dbReference>
<keyword evidence="3 7" id="KW-0812">Transmembrane</keyword>
<feature type="transmembrane region" description="Helical" evidence="7">
    <location>
        <begin position="192"/>
        <end position="214"/>
    </location>
</feature>
<comment type="caution">
    <text evidence="9">The sequence shown here is derived from an EMBL/GenBank/DDBJ whole genome shotgun (WGS) entry which is preliminary data.</text>
</comment>
<sequence>MTTATTSDLTPNAAPTTETTTPKPTPEWIAGFWRRVLGYVIDVSILAFVGFLLGSLFESIFIELGGWARLVGFGVGIAYFGVLNSRIGGGKTLGKRLLGIVVVDRNNQLIGLGRSMARYSILAVPFLLNGAPISMELLMSVAVYPLSILLFGGIFVITYLIIFNRRTRQSLHDVITGTYVVKSDAKYEAPRAVWNGHWVVTGLLVVLAALAPVLSEKLLEQQPFQELLAAQLALSEEADVIQVGVTIGTNTIWRDGDSHNLNYVSATAQIGQDSVDDRERAKEIAKLVMQTYPNAVNQDVINVTFVHGYDIGIWSKSSTHSHDFLLSELSDGML</sequence>
<dbReference type="Proteomes" id="UP000267187">
    <property type="component" value="Unassembled WGS sequence"/>
</dbReference>
<keyword evidence="2" id="KW-1003">Cell membrane</keyword>
<dbReference type="GO" id="GO:0005886">
    <property type="term" value="C:plasma membrane"/>
    <property type="evidence" value="ECO:0007669"/>
    <property type="project" value="UniProtKB-SubCell"/>
</dbReference>
<reference evidence="9 10" key="1">
    <citation type="submission" date="2018-10" db="EMBL/GenBank/DDBJ databases">
        <title>Genomic Encyclopedia of Type Strains, Phase IV (KMG-IV): sequencing the most valuable type-strain genomes for metagenomic binning, comparative biology and taxonomic classification.</title>
        <authorList>
            <person name="Goeker M."/>
        </authorList>
    </citation>
    <scope>NUCLEOTIDE SEQUENCE [LARGE SCALE GENOMIC DNA]</scope>
    <source>
        <strain evidence="9 10">DSM 25080</strain>
    </source>
</reference>
<feature type="region of interest" description="Disordered" evidence="6">
    <location>
        <begin position="1"/>
        <end position="23"/>
    </location>
</feature>
<keyword evidence="5 7" id="KW-0472">Membrane</keyword>
<organism evidence="9 10">
    <name type="scientific">Umboniibacter marinipuniceus</name>
    <dbReference type="NCBI Taxonomy" id="569599"/>
    <lineage>
        <taxon>Bacteria</taxon>
        <taxon>Pseudomonadati</taxon>
        <taxon>Pseudomonadota</taxon>
        <taxon>Gammaproteobacteria</taxon>
        <taxon>Cellvibrionales</taxon>
        <taxon>Cellvibrionaceae</taxon>
        <taxon>Umboniibacter</taxon>
    </lineage>
</organism>
<dbReference type="RefSeq" id="WP_121875949.1">
    <property type="nucleotide sequence ID" value="NZ_REFJ01000001.1"/>
</dbReference>
<evidence type="ECO:0000256" key="1">
    <source>
        <dbReference type="ARBA" id="ARBA00004651"/>
    </source>
</evidence>
<dbReference type="PANTHER" id="PTHR36115:SF6">
    <property type="entry name" value="PROLINE-RICH ANTIGEN HOMOLOG"/>
    <property type="match status" value="1"/>
</dbReference>
<evidence type="ECO:0000313" key="10">
    <source>
        <dbReference type="Proteomes" id="UP000267187"/>
    </source>
</evidence>
<feature type="domain" description="RDD" evidence="8">
    <location>
        <begin position="30"/>
        <end position="176"/>
    </location>
</feature>
<proteinExistence type="predicted"/>